<evidence type="ECO:0000313" key="1">
    <source>
        <dbReference type="EMBL" id="KAI0038544.1"/>
    </source>
</evidence>
<reference evidence="1" key="1">
    <citation type="submission" date="2021-02" db="EMBL/GenBank/DDBJ databases">
        <authorList>
            <consortium name="DOE Joint Genome Institute"/>
            <person name="Ahrendt S."/>
            <person name="Looney B.P."/>
            <person name="Miyauchi S."/>
            <person name="Morin E."/>
            <person name="Drula E."/>
            <person name="Courty P.E."/>
            <person name="Chicoki N."/>
            <person name="Fauchery L."/>
            <person name="Kohler A."/>
            <person name="Kuo A."/>
            <person name="Labutti K."/>
            <person name="Pangilinan J."/>
            <person name="Lipzen A."/>
            <person name="Riley R."/>
            <person name="Andreopoulos W."/>
            <person name="He G."/>
            <person name="Johnson J."/>
            <person name="Barry K.W."/>
            <person name="Grigoriev I.V."/>
            <person name="Nagy L."/>
            <person name="Hibbett D."/>
            <person name="Henrissat B."/>
            <person name="Matheny P.B."/>
            <person name="Labbe J."/>
            <person name="Martin F."/>
        </authorList>
    </citation>
    <scope>NUCLEOTIDE SEQUENCE</scope>
    <source>
        <strain evidence="1">FP105234-sp</strain>
    </source>
</reference>
<evidence type="ECO:0000313" key="2">
    <source>
        <dbReference type="Proteomes" id="UP000814033"/>
    </source>
</evidence>
<accession>A0ACB8R352</accession>
<reference evidence="1" key="2">
    <citation type="journal article" date="2022" name="New Phytol.">
        <title>Evolutionary transition to the ectomycorrhizal habit in the genomes of a hyperdiverse lineage of mushroom-forming fungi.</title>
        <authorList>
            <person name="Looney B."/>
            <person name="Miyauchi S."/>
            <person name="Morin E."/>
            <person name="Drula E."/>
            <person name="Courty P.E."/>
            <person name="Kohler A."/>
            <person name="Kuo A."/>
            <person name="LaButti K."/>
            <person name="Pangilinan J."/>
            <person name="Lipzen A."/>
            <person name="Riley R."/>
            <person name="Andreopoulos W."/>
            <person name="He G."/>
            <person name="Johnson J."/>
            <person name="Nolan M."/>
            <person name="Tritt A."/>
            <person name="Barry K.W."/>
            <person name="Grigoriev I.V."/>
            <person name="Nagy L.G."/>
            <person name="Hibbett D."/>
            <person name="Henrissat B."/>
            <person name="Matheny P.B."/>
            <person name="Labbe J."/>
            <person name="Martin F.M."/>
        </authorList>
    </citation>
    <scope>NUCLEOTIDE SEQUENCE</scope>
    <source>
        <strain evidence="1">FP105234-sp</strain>
    </source>
</reference>
<name>A0ACB8R352_9AGAM</name>
<dbReference type="EMBL" id="MU276469">
    <property type="protein sequence ID" value="KAI0038544.1"/>
    <property type="molecule type" value="Genomic_DNA"/>
</dbReference>
<organism evidence="1 2">
    <name type="scientific">Auriscalpium vulgare</name>
    <dbReference type="NCBI Taxonomy" id="40419"/>
    <lineage>
        <taxon>Eukaryota</taxon>
        <taxon>Fungi</taxon>
        <taxon>Dikarya</taxon>
        <taxon>Basidiomycota</taxon>
        <taxon>Agaricomycotina</taxon>
        <taxon>Agaricomycetes</taxon>
        <taxon>Russulales</taxon>
        <taxon>Auriscalpiaceae</taxon>
        <taxon>Auriscalpium</taxon>
    </lineage>
</organism>
<gene>
    <name evidence="1" type="ORF">FA95DRAFT_1529112</name>
</gene>
<proteinExistence type="predicted"/>
<keyword evidence="2" id="KW-1185">Reference proteome</keyword>
<comment type="caution">
    <text evidence="1">The sequence shown here is derived from an EMBL/GenBank/DDBJ whole genome shotgun (WGS) entry which is preliminary data.</text>
</comment>
<protein>
    <submittedName>
        <fullName evidence="1">FAD/NAD-P-binding domain-containing protein</fullName>
    </submittedName>
</protein>
<dbReference type="Proteomes" id="UP000814033">
    <property type="component" value="Unassembled WGS sequence"/>
</dbReference>
<sequence>MGTLANLALMLLGVICLGHAASLFHDVQEPLGATHKRIAIIGAGTGGIATLRTLVRVLPEELTSGWEVVVFEQRGDIGGVWLPDLNPPRPPELPETPLYGHLRTNGPHPIMTMPNFPFKPYTDLFPHHSQVWQYHQDIVHHWNLSSYFHLNHEVTRTRWVGTSEAGKWRVQGRNHEQNTSFASEFDHLIIATGHDHYPHEPDIPGLYEWKAAAPNRTVVHSIFYRDPADYDGKNVIVLGGSGSGRDIARQVIKHANSTYVSLKFEPEDHPRFPFPRLPGLIFKKQIHHFTPNEVVFVDNSTVSDVDSVVLATGYEYRFPFLTAGGHLDIVGDENEGEEHLTTNLRRLRPLYEHTLSLDTAYPLGALYGVGFPTDSNSGFTDAAVALFVAYTIAYPHLLASRAEFLEHLRADEASQRAVGLDPAYVGHRLVRPGGETAYQDGLVEYLQVRGLAGHLGVPPLGQKFTPSWRPYGVAHAAVLRRAWTRIEKWGDGEVRRWLEGVETEEDWANLITRLVELEQGIEGEEGFSDNVDDAYGYY</sequence>